<dbReference type="InterPro" id="IPR013088">
    <property type="entry name" value="Znf_NHR/GATA"/>
</dbReference>
<dbReference type="AlphaFoldDB" id="A0A7E4VBV1"/>
<keyword evidence="4" id="KW-0805">Transcription regulation</keyword>
<dbReference type="Proteomes" id="UP000492821">
    <property type="component" value="Unassembled WGS sequence"/>
</dbReference>
<keyword evidence="2" id="KW-0863">Zinc-finger</keyword>
<dbReference type="InterPro" id="IPR001628">
    <property type="entry name" value="Znf_hrmn_rcpt"/>
</dbReference>
<dbReference type="SMART" id="SM00399">
    <property type="entry name" value="ZnF_C4"/>
    <property type="match status" value="1"/>
</dbReference>
<accession>A0A7E4VBV1</accession>
<evidence type="ECO:0000256" key="5">
    <source>
        <dbReference type="ARBA" id="ARBA00023125"/>
    </source>
</evidence>
<keyword evidence="8" id="KW-0539">Nucleus</keyword>
<evidence type="ECO:0000256" key="3">
    <source>
        <dbReference type="ARBA" id="ARBA00022833"/>
    </source>
</evidence>
<keyword evidence="3" id="KW-0862">Zinc</keyword>
<dbReference type="SMART" id="SM00430">
    <property type="entry name" value="HOLI"/>
    <property type="match status" value="1"/>
</dbReference>
<evidence type="ECO:0000259" key="10">
    <source>
        <dbReference type="PROSITE" id="PS51843"/>
    </source>
</evidence>
<proteinExistence type="predicted"/>
<dbReference type="InterPro" id="IPR000536">
    <property type="entry name" value="Nucl_hrmn_rcpt_lig-bd"/>
</dbReference>
<name>A0A7E4VBV1_PANRE</name>
<dbReference type="PRINTS" id="PR00047">
    <property type="entry name" value="STROIDFINGER"/>
</dbReference>
<dbReference type="CDD" id="cd06916">
    <property type="entry name" value="NR_DBD_like"/>
    <property type="match status" value="1"/>
</dbReference>
<dbReference type="PROSITE" id="PS51030">
    <property type="entry name" value="NUCLEAR_REC_DBD_2"/>
    <property type="match status" value="1"/>
</dbReference>
<dbReference type="Pfam" id="PF00105">
    <property type="entry name" value="zf-C4"/>
    <property type="match status" value="1"/>
</dbReference>
<keyword evidence="1" id="KW-0479">Metal-binding</keyword>
<evidence type="ECO:0000256" key="2">
    <source>
        <dbReference type="ARBA" id="ARBA00022771"/>
    </source>
</evidence>
<dbReference type="WBParaSite" id="Pan_g19135.t1">
    <property type="protein sequence ID" value="Pan_g19135.t1"/>
    <property type="gene ID" value="Pan_g19135"/>
</dbReference>
<sequence>MDSPGYLATNDTQCAVCKDRMAKGRHYGVPTCFGCKSFWRRSIYCNRQYTCKYEGRCIIRRDRRNICRACRLRKCREVGMVQNVIEAKMIPYMVSSTTHDKNISILQVNGNAMINNDMLQEIISITQLFEKVYTQTDSPSFNDGNTVTDKQLFLSEVHRIPIKYSIVSFCTAFGQPTLIGSRTKFDVNPVRHATVIDADNCWKRCFILYSDWLNQLPSFQLLSYDDQISLAKRRFYHFYWWMTATWTSQSGHHDKICYHNGSFLHDNSTNSVMYWRMKKIIKLMNTLCCTRFESIAVFLLAFFNTIVTCSLSQDGYDICLQNSDQIHKLLFNEVLAGMIEKQLVNPLLEIDSNVHSAVVRCSQLAQLSGSLLELVELSNEGSKGLEELYVIDWDQ</sequence>
<dbReference type="PANTHER" id="PTHR47630">
    <property type="entry name" value="NUCLEAR HORMONE RECEPTOR FAMILY-RELATED-RELATED"/>
    <property type="match status" value="1"/>
</dbReference>
<feature type="domain" description="Nuclear receptor" evidence="9">
    <location>
        <begin position="11"/>
        <end position="87"/>
    </location>
</feature>
<reference evidence="12" key="2">
    <citation type="submission" date="2020-10" db="UniProtKB">
        <authorList>
            <consortium name="WormBaseParasite"/>
        </authorList>
    </citation>
    <scope>IDENTIFICATION</scope>
</reference>
<dbReference type="GO" id="GO:0008270">
    <property type="term" value="F:zinc ion binding"/>
    <property type="evidence" value="ECO:0007669"/>
    <property type="project" value="UniProtKB-KW"/>
</dbReference>
<protein>
    <submittedName>
        <fullName evidence="12">Nuclear receptor domain-containing protein</fullName>
    </submittedName>
</protein>
<organism evidence="11 12">
    <name type="scientific">Panagrellus redivivus</name>
    <name type="common">Microworm</name>
    <dbReference type="NCBI Taxonomy" id="6233"/>
    <lineage>
        <taxon>Eukaryota</taxon>
        <taxon>Metazoa</taxon>
        <taxon>Ecdysozoa</taxon>
        <taxon>Nematoda</taxon>
        <taxon>Chromadorea</taxon>
        <taxon>Rhabditida</taxon>
        <taxon>Tylenchina</taxon>
        <taxon>Panagrolaimomorpha</taxon>
        <taxon>Panagrolaimoidea</taxon>
        <taxon>Panagrolaimidae</taxon>
        <taxon>Panagrellus</taxon>
    </lineage>
</organism>
<dbReference type="PROSITE" id="PS51843">
    <property type="entry name" value="NR_LBD"/>
    <property type="match status" value="1"/>
</dbReference>
<evidence type="ECO:0000256" key="6">
    <source>
        <dbReference type="ARBA" id="ARBA00023163"/>
    </source>
</evidence>
<dbReference type="SUPFAM" id="SSF57716">
    <property type="entry name" value="Glucocorticoid receptor-like (DNA-binding domain)"/>
    <property type="match status" value="1"/>
</dbReference>
<evidence type="ECO:0000259" key="9">
    <source>
        <dbReference type="PROSITE" id="PS51030"/>
    </source>
</evidence>
<dbReference type="InterPro" id="IPR052499">
    <property type="entry name" value="C.elegans_NHRs"/>
</dbReference>
<evidence type="ECO:0000256" key="8">
    <source>
        <dbReference type="ARBA" id="ARBA00023242"/>
    </source>
</evidence>
<dbReference type="GO" id="GO:0003700">
    <property type="term" value="F:DNA-binding transcription factor activity"/>
    <property type="evidence" value="ECO:0007669"/>
    <property type="project" value="InterPro"/>
</dbReference>
<dbReference type="PANTHER" id="PTHR47630:SF4">
    <property type="entry name" value="NUCLEAR HORMONE RECEPTOR FAMILY MEMBER NHR-62"/>
    <property type="match status" value="1"/>
</dbReference>
<evidence type="ECO:0000313" key="11">
    <source>
        <dbReference type="Proteomes" id="UP000492821"/>
    </source>
</evidence>
<evidence type="ECO:0000256" key="7">
    <source>
        <dbReference type="ARBA" id="ARBA00023170"/>
    </source>
</evidence>
<keyword evidence="5" id="KW-0238">DNA-binding</keyword>
<reference evidence="11" key="1">
    <citation type="journal article" date="2013" name="Genetics">
        <title>The draft genome and transcriptome of Panagrellus redivivus are shaped by the harsh demands of a free-living lifestyle.</title>
        <authorList>
            <person name="Srinivasan J."/>
            <person name="Dillman A.R."/>
            <person name="Macchietto M.G."/>
            <person name="Heikkinen L."/>
            <person name="Lakso M."/>
            <person name="Fracchia K.M."/>
            <person name="Antoshechkin I."/>
            <person name="Mortazavi A."/>
            <person name="Wong G."/>
            <person name="Sternberg P.W."/>
        </authorList>
    </citation>
    <scope>NUCLEOTIDE SEQUENCE [LARGE SCALE GENOMIC DNA]</scope>
    <source>
        <strain evidence="11">MT8872</strain>
    </source>
</reference>
<dbReference type="InterPro" id="IPR035500">
    <property type="entry name" value="NHR-like_dom_sf"/>
</dbReference>
<dbReference type="SUPFAM" id="SSF48508">
    <property type="entry name" value="Nuclear receptor ligand-binding domain"/>
    <property type="match status" value="1"/>
</dbReference>
<keyword evidence="11" id="KW-1185">Reference proteome</keyword>
<dbReference type="Gene3D" id="1.10.565.10">
    <property type="entry name" value="Retinoid X Receptor"/>
    <property type="match status" value="1"/>
</dbReference>
<evidence type="ECO:0000313" key="12">
    <source>
        <dbReference type="WBParaSite" id="Pan_g19135.t1"/>
    </source>
</evidence>
<dbReference type="Pfam" id="PF00104">
    <property type="entry name" value="Hormone_recep"/>
    <property type="match status" value="1"/>
</dbReference>
<evidence type="ECO:0000256" key="1">
    <source>
        <dbReference type="ARBA" id="ARBA00022723"/>
    </source>
</evidence>
<keyword evidence="7" id="KW-0675">Receptor</keyword>
<evidence type="ECO:0000256" key="4">
    <source>
        <dbReference type="ARBA" id="ARBA00023015"/>
    </source>
</evidence>
<dbReference type="GO" id="GO:0043565">
    <property type="term" value="F:sequence-specific DNA binding"/>
    <property type="evidence" value="ECO:0007669"/>
    <property type="project" value="InterPro"/>
</dbReference>
<feature type="domain" description="NR LBD" evidence="10">
    <location>
        <begin position="121"/>
        <end position="395"/>
    </location>
</feature>
<keyword evidence="6" id="KW-0804">Transcription</keyword>
<dbReference type="Gene3D" id="3.30.50.10">
    <property type="entry name" value="Erythroid Transcription Factor GATA-1, subunit A"/>
    <property type="match status" value="1"/>
</dbReference>